<gene>
    <name evidence="5" type="ORF">GCM10023092_05370</name>
</gene>
<dbReference type="InterPro" id="IPR018060">
    <property type="entry name" value="HTH_AraC"/>
</dbReference>
<dbReference type="PROSITE" id="PS01124">
    <property type="entry name" value="HTH_ARAC_FAMILY_2"/>
    <property type="match status" value="1"/>
</dbReference>
<dbReference type="InterPro" id="IPR037923">
    <property type="entry name" value="HTH-like"/>
</dbReference>
<dbReference type="RefSeq" id="WP_344822420.1">
    <property type="nucleotide sequence ID" value="NZ_BAABEZ010000002.1"/>
</dbReference>
<reference evidence="6" key="1">
    <citation type="journal article" date="2019" name="Int. J. Syst. Evol. Microbiol.">
        <title>The Global Catalogue of Microorganisms (GCM) 10K type strain sequencing project: providing services to taxonomists for standard genome sequencing and annotation.</title>
        <authorList>
            <consortium name="The Broad Institute Genomics Platform"/>
            <consortium name="The Broad Institute Genome Sequencing Center for Infectious Disease"/>
            <person name="Wu L."/>
            <person name="Ma J."/>
        </authorList>
    </citation>
    <scope>NUCLEOTIDE SEQUENCE [LARGE SCALE GENOMIC DNA]</scope>
    <source>
        <strain evidence="6">JCM 31921</strain>
    </source>
</reference>
<dbReference type="Pfam" id="PF12833">
    <property type="entry name" value="HTH_18"/>
    <property type="match status" value="1"/>
</dbReference>
<feature type="domain" description="HTH araC/xylS-type" evidence="4">
    <location>
        <begin position="196"/>
        <end position="294"/>
    </location>
</feature>
<dbReference type="Proteomes" id="UP001501410">
    <property type="component" value="Unassembled WGS sequence"/>
</dbReference>
<dbReference type="SMART" id="SM00342">
    <property type="entry name" value="HTH_ARAC"/>
    <property type="match status" value="1"/>
</dbReference>
<dbReference type="Gene3D" id="1.10.10.60">
    <property type="entry name" value="Homeodomain-like"/>
    <property type="match status" value="1"/>
</dbReference>
<protein>
    <submittedName>
        <fullName evidence="5">Helix-turn-helix domain-containing protein</fullName>
    </submittedName>
</protein>
<dbReference type="PANTHER" id="PTHR43280">
    <property type="entry name" value="ARAC-FAMILY TRANSCRIPTIONAL REGULATOR"/>
    <property type="match status" value="1"/>
</dbReference>
<dbReference type="PANTHER" id="PTHR43280:SF32">
    <property type="entry name" value="TRANSCRIPTIONAL REGULATORY PROTEIN"/>
    <property type="match status" value="1"/>
</dbReference>
<evidence type="ECO:0000313" key="6">
    <source>
        <dbReference type="Proteomes" id="UP001501410"/>
    </source>
</evidence>
<keyword evidence="1" id="KW-0805">Transcription regulation</keyword>
<dbReference type="Pfam" id="PF02311">
    <property type="entry name" value="AraC_binding"/>
    <property type="match status" value="1"/>
</dbReference>
<dbReference type="SUPFAM" id="SSF51215">
    <property type="entry name" value="Regulatory protein AraC"/>
    <property type="match status" value="1"/>
</dbReference>
<evidence type="ECO:0000259" key="4">
    <source>
        <dbReference type="PROSITE" id="PS01124"/>
    </source>
</evidence>
<evidence type="ECO:0000313" key="5">
    <source>
        <dbReference type="EMBL" id="GAA4450069.1"/>
    </source>
</evidence>
<comment type="caution">
    <text evidence="5">The sequence shown here is derived from an EMBL/GenBank/DDBJ whole genome shotgun (WGS) entry which is preliminary data.</text>
</comment>
<organism evidence="5 6">
    <name type="scientific">Rurimicrobium arvi</name>
    <dbReference type="NCBI Taxonomy" id="2049916"/>
    <lineage>
        <taxon>Bacteria</taxon>
        <taxon>Pseudomonadati</taxon>
        <taxon>Bacteroidota</taxon>
        <taxon>Chitinophagia</taxon>
        <taxon>Chitinophagales</taxon>
        <taxon>Chitinophagaceae</taxon>
        <taxon>Rurimicrobium</taxon>
    </lineage>
</organism>
<evidence type="ECO:0000256" key="2">
    <source>
        <dbReference type="ARBA" id="ARBA00023125"/>
    </source>
</evidence>
<name>A0ABP8MJI0_9BACT</name>
<accession>A0ABP8MJI0</accession>
<keyword evidence="6" id="KW-1185">Reference proteome</keyword>
<dbReference type="InterPro" id="IPR003313">
    <property type="entry name" value="AraC-bd"/>
</dbReference>
<dbReference type="InterPro" id="IPR009057">
    <property type="entry name" value="Homeodomain-like_sf"/>
</dbReference>
<proteinExistence type="predicted"/>
<dbReference type="EMBL" id="BAABEZ010000002">
    <property type="protein sequence ID" value="GAA4450069.1"/>
    <property type="molecule type" value="Genomic_DNA"/>
</dbReference>
<evidence type="ECO:0000256" key="1">
    <source>
        <dbReference type="ARBA" id="ARBA00023015"/>
    </source>
</evidence>
<keyword evidence="3" id="KW-0804">Transcription</keyword>
<sequence length="297" mass="34050">MNISRKIAHLTFPKFVALYAKASIGTDFFITEERPLLSLSEFPYRSAGYIIGICTGGHARVEVNLQTFEARENALLLATPFHILRIYDASEDFRCRFVVFSKDFLSGVSTNSLFLDSFSFFKNTAAPVIYGEAEDGNLLLRIFRLIDQAIEREQHSYRRQICQSILTALLYEIGDLYNRQHIITQSKPNRKQELSMLFQNLVFVHYKEHRNVQFYADRLFVTSKHLTETIKEMTGKTAGEWIDDAVVLEAKVLLRNSGMSVAQVANAIHFPDQSSFGKYFKKHTGYAPSEFKIMVNT</sequence>
<keyword evidence="2" id="KW-0238">DNA-binding</keyword>
<dbReference type="SUPFAM" id="SSF46689">
    <property type="entry name" value="Homeodomain-like"/>
    <property type="match status" value="1"/>
</dbReference>
<evidence type="ECO:0000256" key="3">
    <source>
        <dbReference type="ARBA" id="ARBA00023163"/>
    </source>
</evidence>